<evidence type="ECO:0000256" key="2">
    <source>
        <dbReference type="SAM" id="Phobius"/>
    </source>
</evidence>
<feature type="transmembrane region" description="Helical" evidence="2">
    <location>
        <begin position="83"/>
        <end position="106"/>
    </location>
</feature>
<dbReference type="WBParaSite" id="jg10911">
    <property type="protein sequence ID" value="jg10911"/>
    <property type="gene ID" value="jg10911"/>
</dbReference>
<protein>
    <recommendedName>
        <fullName evidence="3">Domain of unknown function DB domain-containing protein</fullName>
    </recommendedName>
</protein>
<proteinExistence type="predicted"/>
<feature type="compositionally biased region" description="Basic and acidic residues" evidence="1">
    <location>
        <begin position="402"/>
        <end position="411"/>
    </location>
</feature>
<reference evidence="5" key="1">
    <citation type="submission" date="2022-11" db="UniProtKB">
        <authorList>
            <consortium name="WormBaseParasite"/>
        </authorList>
    </citation>
    <scope>IDENTIFICATION</scope>
</reference>
<feature type="transmembrane region" description="Helical" evidence="2">
    <location>
        <begin position="53"/>
        <end position="71"/>
    </location>
</feature>
<evidence type="ECO:0000313" key="5">
    <source>
        <dbReference type="WBParaSite" id="jg10911"/>
    </source>
</evidence>
<feature type="region of interest" description="Disordered" evidence="1">
    <location>
        <begin position="402"/>
        <end position="437"/>
    </location>
</feature>
<organism evidence="4 5">
    <name type="scientific">Ditylenchus dipsaci</name>
    <dbReference type="NCBI Taxonomy" id="166011"/>
    <lineage>
        <taxon>Eukaryota</taxon>
        <taxon>Metazoa</taxon>
        <taxon>Ecdysozoa</taxon>
        <taxon>Nematoda</taxon>
        <taxon>Chromadorea</taxon>
        <taxon>Rhabditida</taxon>
        <taxon>Tylenchina</taxon>
        <taxon>Tylenchomorpha</taxon>
        <taxon>Sphaerularioidea</taxon>
        <taxon>Anguinidae</taxon>
        <taxon>Anguininae</taxon>
        <taxon>Ditylenchus</taxon>
    </lineage>
</organism>
<dbReference type="Proteomes" id="UP000887574">
    <property type="component" value="Unplaced"/>
</dbReference>
<name>A0A915CNA4_9BILA</name>
<dbReference type="PANTHER" id="PTHR21679:SF5">
    <property type="entry name" value="DOMAIN OF UNKNOWN FUNCTION DB DOMAIN-CONTAINING PROTEIN"/>
    <property type="match status" value="1"/>
</dbReference>
<dbReference type="InterPro" id="IPR002602">
    <property type="entry name" value="DB"/>
</dbReference>
<accession>A0A915CNA4</accession>
<keyword evidence="2" id="KW-0472">Membrane</keyword>
<feature type="compositionally biased region" description="Polar residues" evidence="1">
    <location>
        <begin position="425"/>
        <end position="437"/>
    </location>
</feature>
<dbReference type="PANTHER" id="PTHR21679">
    <property type="entry name" value="DOMAIN OF UNKNOWN FUNCTION DB DOMAIN-CONTAINING PROTEIN-RELATED"/>
    <property type="match status" value="1"/>
</dbReference>
<dbReference type="Pfam" id="PF01682">
    <property type="entry name" value="DB"/>
    <property type="match status" value="1"/>
</dbReference>
<dbReference type="AlphaFoldDB" id="A0A915CNA4"/>
<evidence type="ECO:0000313" key="4">
    <source>
        <dbReference type="Proteomes" id="UP000887574"/>
    </source>
</evidence>
<keyword evidence="2" id="KW-0812">Transmembrane</keyword>
<feature type="region of interest" description="Disordered" evidence="1">
    <location>
        <begin position="479"/>
        <end position="498"/>
    </location>
</feature>
<evidence type="ECO:0000259" key="3">
    <source>
        <dbReference type="Pfam" id="PF01682"/>
    </source>
</evidence>
<feature type="domain" description="Domain of unknown function DB" evidence="3">
    <location>
        <begin position="545"/>
        <end position="643"/>
    </location>
</feature>
<evidence type="ECO:0000256" key="1">
    <source>
        <dbReference type="SAM" id="MobiDB-lite"/>
    </source>
</evidence>
<keyword evidence="2" id="KW-1133">Transmembrane helix</keyword>
<sequence length="653" mass="70258">MLIIFNYHVCFCKLEDAYERRPALEEQAKVKQINAESSKDGPVIASGSALRNSFKVLLNLLSFIYFINFVSQPQSHSSKRRNGYYLVYLILVLMPVSTTTQGYSYLQQPVFDCRRMHPRYCCATRVRYSCPQLCMTSPCSAPFSIQPYKPSPANRPIQPAPPFLPPLLLPNGIPHPNGQGHSGSIPPIPAQPTHNSNGGWSVYNRGGYSIDGLAKGVEPPAGLVLPPPDTAPALGTPVPMTAEDYETDSRVEVLPAVEGPHPTLVPEIAVVTPSGPVKGKNGAIDGVIESGAVSQIGKKGVLPPPSVEGQEGLEMIEGFGGGDRWSSRDQVVNNGVANLKPELSSWTPLKFNVHKSEDTVAARTTVADEVKAVTTTTPLSAGQILQPSFIAISRREDLPLPNEENKADITIDQKSLAPSFKNEGSKPTDSVTSNNTLPSILSNNTGIFGDKINVIIEHVFNQQTIDALAALTGRKAGSNRQNRLSKTNNNTFTTSTTTSVPLVNSSSINLLQTTTTQVSSQQCGIGPEFRPCVPVAVASKRLLSCCQQKLMPAGCLELCRYDITQPEIKKAFDAGRCGILNVAPYLECASQGNDNLACCRQRRVAAKSGSQCEVFCNPGKGLGALGIQHLSCQSVIGDLLQCHHSGLRDTQFS</sequence>
<feature type="compositionally biased region" description="Low complexity" evidence="1">
    <location>
        <begin position="485"/>
        <end position="498"/>
    </location>
</feature>
<keyword evidence="4" id="KW-1185">Reference proteome</keyword>